<dbReference type="PROSITE" id="PS51257">
    <property type="entry name" value="PROKAR_LIPOPROTEIN"/>
    <property type="match status" value="1"/>
</dbReference>
<name>A0A5R9Q5U7_9GAMM</name>
<dbReference type="Proteomes" id="UP000309186">
    <property type="component" value="Unassembled WGS sequence"/>
</dbReference>
<evidence type="ECO:0008006" key="4">
    <source>
        <dbReference type="Google" id="ProtNLM"/>
    </source>
</evidence>
<organism evidence="2 3">
    <name type="scientific">Pseudoalteromonas phenolica</name>
    <dbReference type="NCBI Taxonomy" id="161398"/>
    <lineage>
        <taxon>Bacteria</taxon>
        <taxon>Pseudomonadati</taxon>
        <taxon>Pseudomonadota</taxon>
        <taxon>Gammaproteobacteria</taxon>
        <taxon>Alteromonadales</taxon>
        <taxon>Pseudoalteromonadaceae</taxon>
        <taxon>Pseudoalteromonas</taxon>
    </lineage>
</organism>
<protein>
    <recommendedName>
        <fullName evidence="4">Lipoprotein</fullName>
    </recommendedName>
</protein>
<dbReference type="AlphaFoldDB" id="A0A5R9Q5U7"/>
<keyword evidence="1" id="KW-0732">Signal</keyword>
<evidence type="ECO:0000256" key="1">
    <source>
        <dbReference type="SAM" id="SignalP"/>
    </source>
</evidence>
<proteinExistence type="predicted"/>
<evidence type="ECO:0000313" key="3">
    <source>
        <dbReference type="Proteomes" id="UP000309186"/>
    </source>
</evidence>
<evidence type="ECO:0000313" key="2">
    <source>
        <dbReference type="EMBL" id="TLX48533.1"/>
    </source>
</evidence>
<comment type="caution">
    <text evidence="2">The sequence shown here is derived from an EMBL/GenBank/DDBJ whole genome shotgun (WGS) entry which is preliminary data.</text>
</comment>
<feature type="signal peptide" evidence="1">
    <location>
        <begin position="1"/>
        <end position="18"/>
    </location>
</feature>
<dbReference type="EMBL" id="PPSW01000006">
    <property type="protein sequence ID" value="TLX48533.1"/>
    <property type="molecule type" value="Genomic_DNA"/>
</dbReference>
<sequence>MRHKIVFSILLIFLAACSQVTDEKKVNNEVNKLALTWYQLAEKNRVNHEFSKALKHYKLSYEFALQRNNLRLQLFILARQALVLSRQGKKAQSSEKLNFAKNLLVHEIPEATEEFNILQITVLKNFRQHEEALDLLKSNKGYFKTEEQKIYANWVEHELQSELNKQSSISDLSSNVNNDFNFLYKLYEENKLANIEILGYVGIRYLNILSDNKDPKIEKVLRDMLRFFSEQENATKTSQCYKIAANYYASIAEIEKATYFSEKSKKIIFYLKN</sequence>
<accession>A0A5R9Q5U7</accession>
<gene>
    <name evidence="2" type="ORF">C1E24_03530</name>
</gene>
<reference evidence="2 3" key="1">
    <citation type="submission" date="2018-01" db="EMBL/GenBank/DDBJ databases">
        <title>Co-occurrence of chitin degradation, pigmentation and bioactivity in marine Pseudoalteromonas.</title>
        <authorList>
            <person name="Paulsen S."/>
            <person name="Gram L."/>
            <person name="Machado H."/>
        </authorList>
    </citation>
    <scope>NUCLEOTIDE SEQUENCE [LARGE SCALE GENOMIC DNA]</scope>
    <source>
        <strain evidence="2 3">S3663</strain>
    </source>
</reference>
<feature type="chain" id="PRO_5024286273" description="Lipoprotein" evidence="1">
    <location>
        <begin position="19"/>
        <end position="273"/>
    </location>
</feature>
<dbReference type="RefSeq" id="WP_138478779.1">
    <property type="nucleotide sequence ID" value="NZ_PPSW01000006.1"/>
</dbReference>